<organism evidence="1 2">
    <name type="scientific">Pedobacter cryoconitis</name>
    <dbReference type="NCBI Taxonomy" id="188932"/>
    <lineage>
        <taxon>Bacteria</taxon>
        <taxon>Pseudomonadati</taxon>
        <taxon>Bacteroidota</taxon>
        <taxon>Sphingobacteriia</taxon>
        <taxon>Sphingobacteriales</taxon>
        <taxon>Sphingobacteriaceae</taxon>
        <taxon>Pedobacter</taxon>
    </lineage>
</organism>
<evidence type="ECO:0000313" key="1">
    <source>
        <dbReference type="EMBL" id="MBB6498991.1"/>
    </source>
</evidence>
<comment type="caution">
    <text evidence="1">The sequence shown here is derived from an EMBL/GenBank/DDBJ whole genome shotgun (WGS) entry which is preliminary data.</text>
</comment>
<evidence type="ECO:0008006" key="3">
    <source>
        <dbReference type="Google" id="ProtNLM"/>
    </source>
</evidence>
<sequence length="180" mass="20400">MATIKLLLAVFCFAFTGSIGMLKRDLLVKDRSREKLVNLATREIGVREKTGHNDGIRVEAYLASVGLKKGQPWCAAFVSWIYKEAGFIYPRSGWSPALFPLYRLARSALPGDLLAIYFPKLKRIAHVGIVEKQEGNWYLSVEGNTNSQGSSEGDGVYRKRRHVKAIYQIADWVKPERRIR</sequence>
<reference evidence="1 2" key="1">
    <citation type="submission" date="2020-08" db="EMBL/GenBank/DDBJ databases">
        <title>Genomic Encyclopedia of Type Strains, Phase IV (KMG-V): Genome sequencing to study the core and pangenomes of soil and plant-associated prokaryotes.</title>
        <authorList>
            <person name="Whitman W."/>
        </authorList>
    </citation>
    <scope>NUCLEOTIDE SEQUENCE [LARGE SCALE GENOMIC DNA]</scope>
    <source>
        <strain evidence="1 2">M2T3</strain>
    </source>
</reference>
<evidence type="ECO:0000313" key="2">
    <source>
        <dbReference type="Proteomes" id="UP000521017"/>
    </source>
</evidence>
<dbReference type="SUPFAM" id="SSF54001">
    <property type="entry name" value="Cysteine proteinases"/>
    <property type="match status" value="1"/>
</dbReference>
<gene>
    <name evidence="1" type="ORF">HDF25_001132</name>
</gene>
<protein>
    <recommendedName>
        <fullName evidence="3">Peptidoglycan-binding protein</fullName>
    </recommendedName>
</protein>
<dbReference type="RefSeq" id="WP_260409326.1">
    <property type="nucleotide sequence ID" value="NZ_JACHCC010000003.1"/>
</dbReference>
<dbReference type="EMBL" id="JACHCC010000003">
    <property type="protein sequence ID" value="MBB6498991.1"/>
    <property type="molecule type" value="Genomic_DNA"/>
</dbReference>
<proteinExistence type="predicted"/>
<dbReference type="InterPro" id="IPR038765">
    <property type="entry name" value="Papain-like_cys_pep_sf"/>
</dbReference>
<dbReference type="Gene3D" id="3.90.1720.10">
    <property type="entry name" value="endopeptidase domain like (from Nostoc punctiforme)"/>
    <property type="match status" value="1"/>
</dbReference>
<accession>A0A7X0MHL8</accession>
<dbReference type="AlphaFoldDB" id="A0A7X0MHL8"/>
<name>A0A7X0MHL8_9SPHI</name>
<dbReference type="Proteomes" id="UP000521017">
    <property type="component" value="Unassembled WGS sequence"/>
</dbReference>